<accession>A0A4P2VLK9</accession>
<proteinExistence type="predicted"/>
<dbReference type="InterPro" id="IPR029044">
    <property type="entry name" value="Nucleotide-diphossugar_trans"/>
</dbReference>
<protein>
    <submittedName>
        <fullName evidence="3">Mannose-1-phosphate guanylyltransferase</fullName>
    </submittedName>
</protein>
<dbReference type="AlphaFoldDB" id="A0A4P2VLK9"/>
<evidence type="ECO:0000259" key="2">
    <source>
        <dbReference type="Pfam" id="PF22640"/>
    </source>
</evidence>
<keyword evidence="4" id="KW-1185">Reference proteome</keyword>
<feature type="domain" description="Nucleotidyl transferase" evidence="1">
    <location>
        <begin position="15"/>
        <end position="300"/>
    </location>
</feature>
<dbReference type="EMBL" id="AP019368">
    <property type="protein sequence ID" value="BBH53548.1"/>
    <property type="molecule type" value="Genomic_DNA"/>
</dbReference>
<evidence type="ECO:0000259" key="1">
    <source>
        <dbReference type="Pfam" id="PF00483"/>
    </source>
</evidence>
<dbReference type="GO" id="GO:0004475">
    <property type="term" value="F:mannose-1-phosphate guanylyltransferase (GTP) activity"/>
    <property type="evidence" value="ECO:0007669"/>
    <property type="project" value="InterPro"/>
</dbReference>
<dbReference type="OrthoDB" id="5288510at2"/>
<dbReference type="SUPFAM" id="SSF53448">
    <property type="entry name" value="Nucleotide-diphospho-sugar transferases"/>
    <property type="match status" value="1"/>
</dbReference>
<dbReference type="Pfam" id="PF00483">
    <property type="entry name" value="NTP_transferase"/>
    <property type="match status" value="1"/>
</dbReference>
<dbReference type="SUPFAM" id="SSF159283">
    <property type="entry name" value="Guanosine diphospho-D-mannose pyrophosphorylase/mannose-6-phosphate isomerase linker domain"/>
    <property type="match status" value="1"/>
</dbReference>
<gene>
    <name evidence="3" type="primary">manC</name>
    <name evidence="3" type="ORF">JCM31447_19920</name>
</gene>
<dbReference type="PANTHER" id="PTHR46390">
    <property type="entry name" value="MANNOSE-1-PHOSPHATE GUANYLYLTRANSFERASE"/>
    <property type="match status" value="1"/>
</dbReference>
<evidence type="ECO:0000313" key="4">
    <source>
        <dbReference type="Proteomes" id="UP000291236"/>
    </source>
</evidence>
<dbReference type="CDD" id="cd02509">
    <property type="entry name" value="GDP-M1P_Guanylyltransferase"/>
    <property type="match status" value="1"/>
</dbReference>
<dbReference type="RefSeq" id="WP_130609608.1">
    <property type="nucleotide sequence ID" value="NZ_AP019368.1"/>
</dbReference>
<keyword evidence="3" id="KW-0548">Nucleotidyltransferase</keyword>
<dbReference type="Pfam" id="PF22640">
    <property type="entry name" value="ManC_GMP_beta-helix"/>
    <property type="match status" value="1"/>
</dbReference>
<dbReference type="InterPro" id="IPR051161">
    <property type="entry name" value="Mannose-6P_isomerase_type2"/>
</dbReference>
<sequence length="369" mass="41224">MAQHDVFEKDQNIYSIILCGGSGTRLWPLSRKSFPKQFLTLGGAKKSLLELSIERIKNISPISRRWLVTAKGQENLCTNQVSNQIAKMIIEPEARNTAPAIALSAWRLMQEDPEAIMVILSSDHAIQNIRSFEQTISDAIQLAKNNFFVTVGIQPTYPATGFGYIEQGLPLDKDGNILSPQKLTEVTATGYSVRSFREKPNQAAAEQFLRTKKYLWNAGIFVWKTKTFWNAFSHIQPETAALIEAINNDNLNEIYAKIENSPIDIAFIEQTSHVACIPANFDWNDVGSWSAVRECFEQDSQGNTLSGEIFTHETRNSVIHTTGPFVSVVGMENVAVIATNDAVLVMPLARSQDVKKVVQHLEQKNTKLL</sequence>
<dbReference type="PANTHER" id="PTHR46390:SF1">
    <property type="entry name" value="MANNOSE-1-PHOSPHATE GUANYLYLTRANSFERASE"/>
    <property type="match status" value="1"/>
</dbReference>
<evidence type="ECO:0000313" key="3">
    <source>
        <dbReference type="EMBL" id="BBH53548.1"/>
    </source>
</evidence>
<feature type="domain" description="MannoseP isomerase/GMP-like beta-helix" evidence="2">
    <location>
        <begin position="313"/>
        <end position="361"/>
    </location>
</feature>
<dbReference type="Gene3D" id="3.90.550.10">
    <property type="entry name" value="Spore Coat Polysaccharide Biosynthesis Protein SpsA, Chain A"/>
    <property type="match status" value="1"/>
</dbReference>
<name>A0A4P2VLK9_FLUSA</name>
<dbReference type="KEGG" id="sbf:JCM31447_19920"/>
<dbReference type="Proteomes" id="UP000291236">
    <property type="component" value="Chromosome"/>
</dbReference>
<reference evidence="3 4" key="1">
    <citation type="submission" date="2018-12" db="EMBL/GenBank/DDBJ databases">
        <title>Rubrispira sanarue gen. nov., sp., nov., a member of the order Silvanigrellales, isolated from a brackish lake in Hamamatsu Japan.</title>
        <authorList>
            <person name="Maejima Y."/>
            <person name="Iino T."/>
            <person name="Muraguchi Y."/>
            <person name="Fukuda K."/>
            <person name="Nojiri H."/>
            <person name="Ohkuma M."/>
            <person name="Moriuchi R."/>
            <person name="Dohra H."/>
            <person name="Kimbara K."/>
            <person name="Shintani M."/>
        </authorList>
    </citation>
    <scope>NUCLEOTIDE SEQUENCE [LARGE SCALE GENOMIC DNA]</scope>
    <source>
        <strain evidence="3 4">RF1110005</strain>
    </source>
</reference>
<dbReference type="InterPro" id="IPR054566">
    <property type="entry name" value="ManC/GMP-like_b-helix"/>
</dbReference>
<dbReference type="InterPro" id="IPR005835">
    <property type="entry name" value="NTP_transferase_dom"/>
</dbReference>
<dbReference type="GO" id="GO:0009298">
    <property type="term" value="P:GDP-mannose biosynthetic process"/>
    <property type="evidence" value="ECO:0007669"/>
    <property type="project" value="TreeGrafter"/>
</dbReference>
<organism evidence="3 4">
    <name type="scientific">Fluviispira sanaruensis</name>
    <dbReference type="NCBI Taxonomy" id="2493639"/>
    <lineage>
        <taxon>Bacteria</taxon>
        <taxon>Pseudomonadati</taxon>
        <taxon>Bdellovibrionota</taxon>
        <taxon>Oligoflexia</taxon>
        <taxon>Silvanigrellales</taxon>
        <taxon>Silvanigrellaceae</taxon>
        <taxon>Fluviispira</taxon>
    </lineage>
</organism>
<dbReference type="InterPro" id="IPR049577">
    <property type="entry name" value="GMPP_N"/>
</dbReference>
<keyword evidence="3" id="KW-0808">Transferase</keyword>